<dbReference type="EMBL" id="JAEHOE010000015">
    <property type="protein sequence ID" value="KAG2497255.1"/>
    <property type="molecule type" value="Genomic_DNA"/>
</dbReference>
<sequence>MSASPTRERAKTPGLEQDRLKSWQQIAGKVKREHITKPLATHEAKLQVSTDGVRQVNSPRFGNPDDVFRLALRSHGANVGASSQLSAPDARRGARTSMVRTQWEEKVAPDLLTWEASDSDSEDEQGPSKVNRSFKNPDGRDPHAPSTSGANGHAANSAASKHESSLPPVAPAAAEGSATNPASSQHPLRIPTADLADVDRMPCTPAAAGSAVASCSEGGGEDSFVVPRAEQLLQALRDTSSGSKSRAHAAAGSAGGSHTESAWSAPRTTALMVEVPPMVPSADSSPDSGPFPGTRSVPQSPGPLSATVARPSRWFRRGTRASSVAEYSGGGLPRPSLASPPPPSPPAFAAASESNGLEVSRTAASFTCGQDARLHPRAMWGSTGTRADPGRNPAAAIPSSASPRPGGGDAADVWSPDGGDGNAGSAGNSPTPRQGPPAPQATASGGISRRGSLGYSFGGGGGGGGAGDGGHLFSQISRSPLRVAPAQEWVAVLDGPPLSPSGSQPLFAAASMGASPYTVRDPGSPGLAGRTSIFAGSGGGGGGGMNTAEERAVRSSVAAAAAAVVNVAATRGTFGAAAAEALAKLPTGWFLPTPDRTPPPSRGARSSPSRSASRAGLRTPSVTGQPLVPTTPSTPPSGATRVASPARSEMASRDGLRPGSAIRRLPALSTSFGVPGSNTNPASGGMYPSPPASPHYGGFAGAPTRSSPSFSSPLPAAMSAAPGSGAALPAFASRSPQPFPPPSASGEAPQLGASALSSPGAARANLLSSPLRKHTAYPSTDGAASEPLARADARPATGNSASAAAAAAAAAASGRGGSIQEMCGKLRDLIARGSGSSSGKQREAGGADGTIITTDADALSDDGAGDNDSWSGQLHSGAMAGGRGQQLELESLACWAEQVEQVGGEKDEAKAREAEQKLERAGLVGDLQELAARGHGVPSASTGGRGAGNGGPRKGMMDRLRHALGAPAGAVWEVEVERADAGRTDLGIGAK</sequence>
<feature type="region of interest" description="Disordered" evidence="1">
    <location>
        <begin position="78"/>
        <end position="189"/>
    </location>
</feature>
<feature type="compositionally biased region" description="Low complexity" evidence="1">
    <location>
        <begin position="602"/>
        <end position="616"/>
    </location>
</feature>
<feature type="region of interest" description="Disordered" evidence="1">
    <location>
        <begin position="588"/>
        <end position="796"/>
    </location>
</feature>
<organism evidence="2 3">
    <name type="scientific">Edaphochlamys debaryana</name>
    <dbReference type="NCBI Taxonomy" id="47281"/>
    <lineage>
        <taxon>Eukaryota</taxon>
        <taxon>Viridiplantae</taxon>
        <taxon>Chlorophyta</taxon>
        <taxon>core chlorophytes</taxon>
        <taxon>Chlorophyceae</taxon>
        <taxon>CS clade</taxon>
        <taxon>Chlamydomonadales</taxon>
        <taxon>Chlamydomonadales incertae sedis</taxon>
        <taxon>Edaphochlamys</taxon>
    </lineage>
</organism>
<feature type="compositionally biased region" description="Polar residues" evidence="1">
    <location>
        <begin position="177"/>
        <end position="186"/>
    </location>
</feature>
<evidence type="ECO:0000313" key="2">
    <source>
        <dbReference type="EMBL" id="KAG2497255.1"/>
    </source>
</evidence>
<gene>
    <name evidence="2" type="ORF">HYH03_004839</name>
</gene>
<dbReference type="AlphaFoldDB" id="A0A835YED4"/>
<comment type="caution">
    <text evidence="2">The sequence shown here is derived from an EMBL/GenBank/DDBJ whole genome shotgun (WGS) entry which is preliminary data.</text>
</comment>
<protein>
    <submittedName>
        <fullName evidence="2">Uncharacterized protein</fullName>
    </submittedName>
</protein>
<accession>A0A835YED4</accession>
<keyword evidence="3" id="KW-1185">Reference proteome</keyword>
<feature type="compositionally biased region" description="Low complexity" evidence="1">
    <location>
        <begin position="393"/>
        <end position="404"/>
    </location>
</feature>
<feature type="compositionally biased region" description="Gly residues" evidence="1">
    <location>
        <begin position="943"/>
        <end position="953"/>
    </location>
</feature>
<feature type="compositionally biased region" description="Low complexity" evidence="1">
    <location>
        <begin position="146"/>
        <end position="159"/>
    </location>
</feature>
<feature type="region of interest" description="Disordered" evidence="1">
    <location>
        <begin position="277"/>
        <end position="473"/>
    </location>
</feature>
<evidence type="ECO:0000313" key="3">
    <source>
        <dbReference type="Proteomes" id="UP000612055"/>
    </source>
</evidence>
<reference evidence="2" key="1">
    <citation type="journal article" date="2020" name="bioRxiv">
        <title>Comparative genomics of Chlamydomonas.</title>
        <authorList>
            <person name="Craig R.J."/>
            <person name="Hasan A.R."/>
            <person name="Ness R.W."/>
            <person name="Keightley P.D."/>
        </authorList>
    </citation>
    <scope>NUCLEOTIDE SEQUENCE</scope>
    <source>
        <strain evidence="2">CCAP 11/70</strain>
    </source>
</reference>
<proteinExistence type="predicted"/>
<name>A0A835YED4_9CHLO</name>
<feature type="compositionally biased region" description="Polar residues" evidence="1">
    <location>
        <begin position="668"/>
        <end position="682"/>
    </location>
</feature>
<feature type="region of interest" description="Disordered" evidence="1">
    <location>
        <begin position="1"/>
        <end position="20"/>
    </location>
</feature>
<feature type="region of interest" description="Disordered" evidence="1">
    <location>
        <begin position="236"/>
        <end position="265"/>
    </location>
</feature>
<feature type="compositionally biased region" description="Gly residues" evidence="1">
    <location>
        <begin position="456"/>
        <end position="470"/>
    </location>
</feature>
<feature type="compositionally biased region" description="Low complexity" evidence="1">
    <location>
        <begin position="751"/>
        <end position="764"/>
    </location>
</feature>
<feature type="region of interest" description="Disordered" evidence="1">
    <location>
        <begin position="856"/>
        <end position="882"/>
    </location>
</feature>
<feature type="compositionally biased region" description="Low complexity" evidence="1">
    <location>
        <begin position="240"/>
        <end position="262"/>
    </location>
</feature>
<dbReference type="Proteomes" id="UP000612055">
    <property type="component" value="Unassembled WGS sequence"/>
</dbReference>
<evidence type="ECO:0000256" key="1">
    <source>
        <dbReference type="SAM" id="MobiDB-lite"/>
    </source>
</evidence>
<feature type="region of interest" description="Disordered" evidence="1">
    <location>
        <begin position="933"/>
        <end position="957"/>
    </location>
</feature>
<feature type="compositionally biased region" description="Low complexity" evidence="1">
    <location>
        <begin position="706"/>
        <end position="733"/>
    </location>
</feature>